<evidence type="ECO:0000259" key="4">
    <source>
        <dbReference type="Pfam" id="PF03372"/>
    </source>
</evidence>
<proteinExistence type="inferred from homology"/>
<feature type="domain" description="Endonuclease/exonuclease/phosphatase" evidence="4">
    <location>
        <begin position="98"/>
        <end position="412"/>
    </location>
</feature>
<gene>
    <name evidence="5" type="ORF">CANARDRAFT_230382</name>
</gene>
<evidence type="ECO:0000256" key="1">
    <source>
        <dbReference type="ARBA" id="ARBA00010774"/>
    </source>
</evidence>
<evidence type="ECO:0000313" key="5">
    <source>
        <dbReference type="EMBL" id="ODV86568.1"/>
    </source>
</evidence>
<dbReference type="OrthoDB" id="428734at2759"/>
<dbReference type="SUPFAM" id="SSF56219">
    <property type="entry name" value="DNase I-like"/>
    <property type="match status" value="1"/>
</dbReference>
<evidence type="ECO:0000256" key="3">
    <source>
        <dbReference type="SAM" id="MobiDB-lite"/>
    </source>
</evidence>
<dbReference type="GO" id="GO:0000175">
    <property type="term" value="F:3'-5'-RNA exonuclease activity"/>
    <property type="evidence" value="ECO:0007669"/>
    <property type="project" value="TreeGrafter"/>
</dbReference>
<dbReference type="Proteomes" id="UP000094801">
    <property type="component" value="Unassembled WGS sequence"/>
</dbReference>
<dbReference type="InterPro" id="IPR005135">
    <property type="entry name" value="Endo/exonuclease/phosphatase"/>
</dbReference>
<dbReference type="InterPro" id="IPR036691">
    <property type="entry name" value="Endo/exonu/phosph_ase_sf"/>
</dbReference>
<feature type="region of interest" description="Disordered" evidence="3">
    <location>
        <begin position="1"/>
        <end position="32"/>
    </location>
</feature>
<sequence length="469" mass="54180">MTHSCGDTPAATLVESTKPSTKEKKKLDKRKKKLSEITPEYIAEQRRLRELKKEQKRQELIAQGIDPDNLDPPKYIKRELLSIPHSSIPETTIDLKIMTYNLLAQALIRRSMFPNNGDILKWNKRSPILLDELKHYDCDIMCLQEVDFIQFNNYWKVQLAKLGYLSKYYRSGDKNHGVCIFYKEKLFNLVDTSFIDYDREETGNISPRTITKNVGLLVGLQLKSNPDKCIVIGTTHLFWHPFGTYERTRQTYLVLSKTKEFVKRIQTLHPHITKTWKIFAGDFNSQPFDSPYLSITSKPISYDNRCKRVIACSTSFQFSKLRGGDGAEDEEDPVPESFDATQEQLDMVQQMQDLHNKLPLRAISMYSVAYKTVDEKNAGVDNDRGEPFFSNWAYTWRGLLDYIFLIKDWEPTETNKDVDSLEQLESEEGVILKSLLKLPHADEMNLGQPREGEYPSDHLALIAEIGFAV</sequence>
<dbReference type="InterPro" id="IPR050410">
    <property type="entry name" value="CCR4/nocturin_mRNA_transcr"/>
</dbReference>
<dbReference type="Gene3D" id="3.60.10.10">
    <property type="entry name" value="Endonuclease/exonuclease/phosphatase"/>
    <property type="match status" value="1"/>
</dbReference>
<accession>A0A1E4T4H5</accession>
<comment type="similarity">
    <text evidence="1">Belongs to the CCR4/nocturin family.</text>
</comment>
<name>A0A1E4T4H5_9ASCO</name>
<keyword evidence="6" id="KW-1185">Reference proteome</keyword>
<evidence type="ECO:0000256" key="2">
    <source>
        <dbReference type="ARBA" id="ARBA00022801"/>
    </source>
</evidence>
<reference evidence="6" key="1">
    <citation type="submission" date="2016-04" db="EMBL/GenBank/DDBJ databases">
        <title>Comparative genomics of biotechnologically important yeasts.</title>
        <authorList>
            <consortium name="DOE Joint Genome Institute"/>
            <person name="Riley R."/>
            <person name="Haridas S."/>
            <person name="Wolfe K.H."/>
            <person name="Lopes M.R."/>
            <person name="Hittinger C.T."/>
            <person name="Goker M."/>
            <person name="Salamov A."/>
            <person name="Wisecaver J."/>
            <person name="Long T.M."/>
            <person name="Aerts A.L."/>
            <person name="Barry K."/>
            <person name="Choi C."/>
            <person name="Clum A."/>
            <person name="Coughlan A.Y."/>
            <person name="Deshpande S."/>
            <person name="Douglass A.P."/>
            <person name="Hanson S.J."/>
            <person name="Klenk H.-P."/>
            <person name="Labutti K."/>
            <person name="Lapidus A."/>
            <person name="Lindquist E."/>
            <person name="Lipzen A."/>
            <person name="Meier-Kolthoff J.P."/>
            <person name="Ohm R.A."/>
            <person name="Otillar R.P."/>
            <person name="Pangilinan J."/>
            <person name="Peng Y."/>
            <person name="Rokas A."/>
            <person name="Rosa C.A."/>
            <person name="Scheuner C."/>
            <person name="Sibirny A.A."/>
            <person name="Slot J.C."/>
            <person name="Stielow J.B."/>
            <person name="Sun H."/>
            <person name="Kurtzman C.P."/>
            <person name="Blackwell M."/>
            <person name="Grigoriev I.V."/>
            <person name="Jeffries T.W."/>
        </authorList>
    </citation>
    <scope>NUCLEOTIDE SEQUENCE [LARGE SCALE GENOMIC DNA]</scope>
    <source>
        <strain evidence="6">NRRL YB-2248</strain>
    </source>
</reference>
<dbReference type="PANTHER" id="PTHR12121">
    <property type="entry name" value="CARBON CATABOLITE REPRESSOR PROTEIN 4"/>
    <property type="match status" value="1"/>
</dbReference>
<organism evidence="5 6">
    <name type="scientific">[Candida] arabinofermentans NRRL YB-2248</name>
    <dbReference type="NCBI Taxonomy" id="983967"/>
    <lineage>
        <taxon>Eukaryota</taxon>
        <taxon>Fungi</taxon>
        <taxon>Dikarya</taxon>
        <taxon>Ascomycota</taxon>
        <taxon>Saccharomycotina</taxon>
        <taxon>Pichiomycetes</taxon>
        <taxon>Pichiales</taxon>
        <taxon>Pichiaceae</taxon>
        <taxon>Ogataea</taxon>
        <taxon>Ogataea/Candida clade</taxon>
    </lineage>
</organism>
<protein>
    <recommendedName>
        <fullName evidence="4">Endonuclease/exonuclease/phosphatase domain-containing protein</fullName>
    </recommendedName>
</protein>
<dbReference type="EMBL" id="KV453849">
    <property type="protein sequence ID" value="ODV86568.1"/>
    <property type="molecule type" value="Genomic_DNA"/>
</dbReference>
<dbReference type="AlphaFoldDB" id="A0A1E4T4H5"/>
<dbReference type="Pfam" id="PF03372">
    <property type="entry name" value="Exo_endo_phos"/>
    <property type="match status" value="1"/>
</dbReference>
<keyword evidence="2" id="KW-0378">Hydrolase</keyword>
<dbReference type="GO" id="GO:0006139">
    <property type="term" value="P:nucleobase-containing compound metabolic process"/>
    <property type="evidence" value="ECO:0007669"/>
    <property type="project" value="UniProtKB-ARBA"/>
</dbReference>
<evidence type="ECO:0000313" key="6">
    <source>
        <dbReference type="Proteomes" id="UP000094801"/>
    </source>
</evidence>
<dbReference type="PANTHER" id="PTHR12121:SF45">
    <property type="entry name" value="NOCTURNIN"/>
    <property type="match status" value="1"/>
</dbReference>